<evidence type="ECO:0000313" key="3">
    <source>
        <dbReference type="WBParaSite" id="HPBE_0002069201-mRNA-1"/>
    </source>
</evidence>
<organism evidence="2 3">
    <name type="scientific">Heligmosomoides polygyrus</name>
    <name type="common">Parasitic roundworm</name>
    <dbReference type="NCBI Taxonomy" id="6339"/>
    <lineage>
        <taxon>Eukaryota</taxon>
        <taxon>Metazoa</taxon>
        <taxon>Ecdysozoa</taxon>
        <taxon>Nematoda</taxon>
        <taxon>Chromadorea</taxon>
        <taxon>Rhabditida</taxon>
        <taxon>Rhabditina</taxon>
        <taxon>Rhabditomorpha</taxon>
        <taxon>Strongyloidea</taxon>
        <taxon>Heligmosomidae</taxon>
        <taxon>Heligmosomoides</taxon>
    </lineage>
</organism>
<dbReference type="OrthoDB" id="5866954at2759"/>
<dbReference type="Proteomes" id="UP000050761">
    <property type="component" value="Unassembled WGS sequence"/>
</dbReference>
<name>A0A183GEE0_HELPZ</name>
<proteinExistence type="predicted"/>
<reference evidence="3" key="2">
    <citation type="submission" date="2019-09" db="UniProtKB">
        <authorList>
            <consortium name="WormBaseParasite"/>
        </authorList>
    </citation>
    <scope>IDENTIFICATION</scope>
</reference>
<accession>A0A3P8FRA2</accession>
<evidence type="ECO:0000313" key="2">
    <source>
        <dbReference type="Proteomes" id="UP000050761"/>
    </source>
</evidence>
<gene>
    <name evidence="1" type="ORF">HPBE_LOCUS20692</name>
</gene>
<protein>
    <submittedName>
        <fullName evidence="3">Ig-like domain-containing protein</fullName>
    </submittedName>
</protein>
<accession>A0A183GEE0</accession>
<sequence length="197" mass="21284">MAVIPVHFVGSAVVDISIGSEELRQQVHFTATQCAPTKASAYNLILGNDVLARLPRWSVDYKQRIFHMGNEAVRIYTCTAPDSPPIPAQEASAPKELAVRASSTTLVLPGTEALVPCYVANVNPATDENSVLAAHAQTRNDDSIFIDPAVFFSNKAWLSVTNASSVTCVVRKDDHLTDARPLQESAEGTLSELGWHL</sequence>
<keyword evidence="2" id="KW-1185">Reference proteome</keyword>
<reference evidence="1 2" key="1">
    <citation type="submission" date="2018-11" db="EMBL/GenBank/DDBJ databases">
        <authorList>
            <consortium name="Pathogen Informatics"/>
        </authorList>
    </citation>
    <scope>NUCLEOTIDE SEQUENCE [LARGE SCALE GENOMIC DNA]</scope>
</reference>
<dbReference type="EMBL" id="UZAH01032369">
    <property type="protein sequence ID" value="VDP21376.1"/>
    <property type="molecule type" value="Genomic_DNA"/>
</dbReference>
<dbReference type="WBParaSite" id="HPBE_0002069201-mRNA-1">
    <property type="protein sequence ID" value="HPBE_0002069201-mRNA-1"/>
    <property type="gene ID" value="HPBE_0002069201"/>
</dbReference>
<dbReference type="AlphaFoldDB" id="A0A183GEE0"/>
<evidence type="ECO:0000313" key="1">
    <source>
        <dbReference type="EMBL" id="VDP21376.1"/>
    </source>
</evidence>